<dbReference type="InterPro" id="IPR007838">
    <property type="entry name" value="Cell_div_ZapA-like"/>
</dbReference>
<dbReference type="InterPro" id="IPR036192">
    <property type="entry name" value="Cell_div_ZapA-like_sf"/>
</dbReference>
<gene>
    <name evidence="1" type="ORF">METZ01_LOCUS330216</name>
</gene>
<evidence type="ECO:0000313" key="1">
    <source>
        <dbReference type="EMBL" id="SVC77362.1"/>
    </source>
</evidence>
<protein>
    <recommendedName>
        <fullName evidence="2">Cell division protein ZapA</fullName>
    </recommendedName>
</protein>
<dbReference type="SUPFAM" id="SSF102829">
    <property type="entry name" value="Cell division protein ZapA-like"/>
    <property type="match status" value="1"/>
</dbReference>
<proteinExistence type="predicted"/>
<accession>A0A382PZ56</accession>
<sequence>MENKEAASIKIEIFNAQYTVRIPEDLTETDIREVAGQVDQMMRQVSGKGYDQASTAILVSLRLAQQARKDRIRLDSQIGSLVERIDQNLELLLDQDSA</sequence>
<dbReference type="Pfam" id="PF05164">
    <property type="entry name" value="ZapA"/>
    <property type="match status" value="1"/>
</dbReference>
<reference evidence="1" key="1">
    <citation type="submission" date="2018-05" db="EMBL/GenBank/DDBJ databases">
        <authorList>
            <person name="Lanie J.A."/>
            <person name="Ng W.-L."/>
            <person name="Kazmierczak K.M."/>
            <person name="Andrzejewski T.M."/>
            <person name="Davidsen T.M."/>
            <person name="Wayne K.J."/>
            <person name="Tettelin H."/>
            <person name="Glass J.I."/>
            <person name="Rusch D."/>
            <person name="Podicherti R."/>
            <person name="Tsui H.-C.T."/>
            <person name="Winkler M.E."/>
        </authorList>
    </citation>
    <scope>NUCLEOTIDE SEQUENCE</scope>
</reference>
<dbReference type="AlphaFoldDB" id="A0A382PZ56"/>
<dbReference type="EMBL" id="UINC01110089">
    <property type="protein sequence ID" value="SVC77362.1"/>
    <property type="molecule type" value="Genomic_DNA"/>
</dbReference>
<feature type="non-terminal residue" evidence="1">
    <location>
        <position position="98"/>
    </location>
</feature>
<evidence type="ECO:0008006" key="2">
    <source>
        <dbReference type="Google" id="ProtNLM"/>
    </source>
</evidence>
<organism evidence="1">
    <name type="scientific">marine metagenome</name>
    <dbReference type="NCBI Taxonomy" id="408172"/>
    <lineage>
        <taxon>unclassified sequences</taxon>
        <taxon>metagenomes</taxon>
        <taxon>ecological metagenomes</taxon>
    </lineage>
</organism>
<name>A0A382PZ56_9ZZZZ</name>